<evidence type="ECO:0000313" key="1">
    <source>
        <dbReference type="EMBL" id="KAG0579974.1"/>
    </source>
</evidence>
<dbReference type="InterPro" id="IPR050796">
    <property type="entry name" value="SCF_F-box_component"/>
</dbReference>
<dbReference type="PANTHER" id="PTHR31672">
    <property type="entry name" value="BNACNNG10540D PROTEIN"/>
    <property type="match status" value="1"/>
</dbReference>
<dbReference type="EMBL" id="CM026424">
    <property type="protein sequence ID" value="KAG0579974.1"/>
    <property type="molecule type" value="Genomic_DNA"/>
</dbReference>
<dbReference type="InterPro" id="IPR015915">
    <property type="entry name" value="Kelch-typ_b-propeller"/>
</dbReference>
<proteinExistence type="predicted"/>
<evidence type="ECO:0000313" key="2">
    <source>
        <dbReference type="Proteomes" id="UP000822688"/>
    </source>
</evidence>
<reference evidence="1" key="1">
    <citation type="submission" date="2020-06" db="EMBL/GenBank/DDBJ databases">
        <title>WGS assembly of Ceratodon purpureus strain R40.</title>
        <authorList>
            <person name="Carey S.B."/>
            <person name="Jenkins J."/>
            <person name="Shu S."/>
            <person name="Lovell J.T."/>
            <person name="Sreedasyam A."/>
            <person name="Maumus F."/>
            <person name="Tiley G.P."/>
            <person name="Fernandez-Pozo N."/>
            <person name="Barry K."/>
            <person name="Chen C."/>
            <person name="Wang M."/>
            <person name="Lipzen A."/>
            <person name="Daum C."/>
            <person name="Saski C.A."/>
            <person name="Payton A.C."/>
            <person name="Mcbreen J.C."/>
            <person name="Conrad R.E."/>
            <person name="Kollar L.M."/>
            <person name="Olsson S."/>
            <person name="Huttunen S."/>
            <person name="Landis J.B."/>
            <person name="Wickett N.J."/>
            <person name="Johnson M.G."/>
            <person name="Rensing S.A."/>
            <person name="Grimwood J."/>
            <person name="Schmutz J."/>
            <person name="Mcdaniel S.F."/>
        </authorList>
    </citation>
    <scope>NUCLEOTIDE SEQUENCE</scope>
    <source>
        <strain evidence="1">R40</strain>
    </source>
</reference>
<gene>
    <name evidence="1" type="ORF">KC19_4G139300</name>
</gene>
<evidence type="ECO:0008006" key="3">
    <source>
        <dbReference type="Google" id="ProtNLM"/>
    </source>
</evidence>
<sequence>MALLSLEDTLKKHNRSALLRISQALRCLVSTLEEFREVEAMLGSGCVAEAYQSRSHDRHSNDASPEFLGVVASTLKEMVGKLVSDIEAKPEVQKLLVMIQKPVSGAANESGVLIQDATIAKQPSGFVGTVPSGRGTEVHSRTVRSTVTCRHSCKLHPELMDSNLWSKLPEELVQLVFARLPLVKIFDLCAQSSAWSTMSRTSNFRGVCSKRHLKLLGFVGVDADLEIVWNSVYDIKSNKWTRREVRGFPLTDDLRRWYFSSSVLLCDGGLLCLVPEEDLSSSPILVCNPLTDEWRVLPYLSNIDLYRYSDFMSKLVMEEDLTGYKVILVLTTTNLVHTTTILNDACAYYYNSKTGVWSCMESGMVSGFLNNIYGSSGYPFVFDCATKTMEKCSNLQGHACAIVKDRLFELELLGEDEDSFTVSEYTWQSSPATCKKINSTRPHSGFHLFAGGGYLFVFDENVNTVNQQHRFIHLYDLSAEEWHRLSVGDEFSFDRLRGPALVGVTLEKPRGMSILPECYFIQVEVTLSYHSPTSWKYDEVSLSPPTSMSILKEALPSVP</sequence>
<name>A0A8T0I8P8_CERPU</name>
<dbReference type="Proteomes" id="UP000822688">
    <property type="component" value="Chromosome 4"/>
</dbReference>
<comment type="caution">
    <text evidence="1">The sequence shown here is derived from an EMBL/GenBank/DDBJ whole genome shotgun (WGS) entry which is preliminary data.</text>
</comment>
<dbReference type="PANTHER" id="PTHR31672:SF2">
    <property type="entry name" value="F-BOX DOMAIN-CONTAINING PROTEIN"/>
    <property type="match status" value="1"/>
</dbReference>
<keyword evidence="2" id="KW-1185">Reference proteome</keyword>
<accession>A0A8T0I8P8</accession>
<dbReference type="AlphaFoldDB" id="A0A8T0I8P8"/>
<dbReference type="Gene3D" id="2.120.10.80">
    <property type="entry name" value="Kelch-type beta propeller"/>
    <property type="match status" value="1"/>
</dbReference>
<organism evidence="1 2">
    <name type="scientific">Ceratodon purpureus</name>
    <name type="common">Fire moss</name>
    <name type="synonym">Dicranum purpureum</name>
    <dbReference type="NCBI Taxonomy" id="3225"/>
    <lineage>
        <taxon>Eukaryota</taxon>
        <taxon>Viridiplantae</taxon>
        <taxon>Streptophyta</taxon>
        <taxon>Embryophyta</taxon>
        <taxon>Bryophyta</taxon>
        <taxon>Bryophytina</taxon>
        <taxon>Bryopsida</taxon>
        <taxon>Dicranidae</taxon>
        <taxon>Pseudoditrichales</taxon>
        <taxon>Ditrichaceae</taxon>
        <taxon>Ceratodon</taxon>
    </lineage>
</organism>
<protein>
    <recommendedName>
        <fullName evidence="3">F-box domain-containing protein</fullName>
    </recommendedName>
</protein>
<dbReference type="SUPFAM" id="SSF117281">
    <property type="entry name" value="Kelch motif"/>
    <property type="match status" value="1"/>
</dbReference>